<dbReference type="Gene3D" id="3.40.50.1820">
    <property type="entry name" value="alpha/beta hydrolase"/>
    <property type="match status" value="1"/>
</dbReference>
<dbReference type="EMBL" id="JANCYU010000003">
    <property type="protein sequence ID" value="KAK4522339.1"/>
    <property type="molecule type" value="Genomic_DNA"/>
</dbReference>
<sequence length="281" mass="31580">MKETLVLLWVNNCFRLTCSRFTSNTLLHRYCCRRTKDQVFGRKLQSPAVFTARMSSSSVQIISSKKVQDSTLILLHGFGSSASDLVPLAESVAPPTTKCILPEAPLRTDAPFPVRAWFSLDLTSQLWYRCSDKEGLENTLNRIFNLVKDEIERGISSNRIFIGGFSQGGAVTLNCMLRSPFQLGGFIAASSWLVGEEEYPAKLSSMNLETPLFMGHGEDDSVVPFALGKHSADFIRSLGFKNVEFHKYPRMDHFISEQERQDIENFLSGCFKLSSKETAFH</sequence>
<keyword evidence="2" id="KW-0378">Hydrolase</keyword>
<dbReference type="SUPFAM" id="SSF53474">
    <property type="entry name" value="alpha/beta-Hydrolases"/>
    <property type="match status" value="1"/>
</dbReference>
<dbReference type="Proteomes" id="UP001300502">
    <property type="component" value="Unassembled WGS sequence"/>
</dbReference>
<organism evidence="4 5">
    <name type="scientific">Galdieria yellowstonensis</name>
    <dbReference type="NCBI Taxonomy" id="3028027"/>
    <lineage>
        <taxon>Eukaryota</taxon>
        <taxon>Rhodophyta</taxon>
        <taxon>Bangiophyceae</taxon>
        <taxon>Galdieriales</taxon>
        <taxon>Galdieriaceae</taxon>
        <taxon>Galdieria</taxon>
    </lineage>
</organism>
<dbReference type="InterPro" id="IPR003140">
    <property type="entry name" value="PLipase/COase/thioEstase"/>
</dbReference>
<evidence type="ECO:0000259" key="3">
    <source>
        <dbReference type="Pfam" id="PF02230"/>
    </source>
</evidence>
<dbReference type="InterPro" id="IPR050565">
    <property type="entry name" value="LYPA1-2/EST-like"/>
</dbReference>
<evidence type="ECO:0000256" key="2">
    <source>
        <dbReference type="ARBA" id="ARBA00022801"/>
    </source>
</evidence>
<dbReference type="AlphaFoldDB" id="A0AAV9I2Z9"/>
<evidence type="ECO:0000313" key="4">
    <source>
        <dbReference type="EMBL" id="KAK4522339.1"/>
    </source>
</evidence>
<accession>A0AAV9I2Z9</accession>
<comment type="similarity">
    <text evidence="1">Belongs to the AB hydrolase superfamily. AB hydrolase 2 family.</text>
</comment>
<evidence type="ECO:0000313" key="5">
    <source>
        <dbReference type="Proteomes" id="UP001300502"/>
    </source>
</evidence>
<dbReference type="PANTHER" id="PTHR10655">
    <property type="entry name" value="LYSOPHOSPHOLIPASE-RELATED"/>
    <property type="match status" value="1"/>
</dbReference>
<dbReference type="PANTHER" id="PTHR10655:SF17">
    <property type="entry name" value="LYSOPHOSPHOLIPASE-LIKE PROTEIN 1"/>
    <property type="match status" value="1"/>
</dbReference>
<name>A0AAV9I2Z9_9RHOD</name>
<reference evidence="4 5" key="1">
    <citation type="submission" date="2022-07" db="EMBL/GenBank/DDBJ databases">
        <title>Genome-wide signatures of adaptation to extreme environments.</title>
        <authorList>
            <person name="Cho C.H."/>
            <person name="Yoon H.S."/>
        </authorList>
    </citation>
    <scope>NUCLEOTIDE SEQUENCE [LARGE SCALE GENOMIC DNA]</scope>
    <source>
        <strain evidence="4 5">108.79 E11</strain>
    </source>
</reference>
<evidence type="ECO:0000256" key="1">
    <source>
        <dbReference type="ARBA" id="ARBA00006499"/>
    </source>
</evidence>
<gene>
    <name evidence="4" type="ORF">GAYE_HPESCF16G0219</name>
</gene>
<dbReference type="Pfam" id="PF02230">
    <property type="entry name" value="Abhydrolase_2"/>
    <property type="match status" value="1"/>
</dbReference>
<keyword evidence="5" id="KW-1185">Reference proteome</keyword>
<comment type="caution">
    <text evidence="4">The sequence shown here is derived from an EMBL/GenBank/DDBJ whole genome shotgun (WGS) entry which is preliminary data.</text>
</comment>
<dbReference type="InterPro" id="IPR029058">
    <property type="entry name" value="AB_hydrolase_fold"/>
</dbReference>
<feature type="domain" description="Phospholipase/carboxylesterase/thioesterase" evidence="3">
    <location>
        <begin position="60"/>
        <end position="269"/>
    </location>
</feature>
<dbReference type="GO" id="GO:0016787">
    <property type="term" value="F:hydrolase activity"/>
    <property type="evidence" value="ECO:0007669"/>
    <property type="project" value="UniProtKB-KW"/>
</dbReference>
<proteinExistence type="inferred from homology"/>
<protein>
    <recommendedName>
        <fullName evidence="3">Phospholipase/carboxylesterase/thioesterase domain-containing protein</fullName>
    </recommendedName>
</protein>